<accession>A0A8S5NG56</accession>
<reference evidence="1" key="1">
    <citation type="journal article" date="2021" name="Proc. Natl. Acad. Sci. U.S.A.">
        <title>A Catalog of Tens of Thousands of Viruses from Human Metagenomes Reveals Hidden Associations with Chronic Diseases.</title>
        <authorList>
            <person name="Tisza M.J."/>
            <person name="Buck C.B."/>
        </authorList>
    </citation>
    <scope>NUCLEOTIDE SEQUENCE</scope>
    <source>
        <strain evidence="1">CtLmu1</strain>
    </source>
</reference>
<proteinExistence type="predicted"/>
<sequence>MRCFDFHLSDGMKSKIPPIRWNNRLRPHY</sequence>
<name>A0A8S5NG56_9CAUD</name>
<organism evidence="1">
    <name type="scientific">Siphoviridae sp. ctLmu1</name>
    <dbReference type="NCBI Taxonomy" id="2826253"/>
    <lineage>
        <taxon>Viruses</taxon>
        <taxon>Duplodnaviria</taxon>
        <taxon>Heunggongvirae</taxon>
        <taxon>Uroviricota</taxon>
        <taxon>Caudoviricetes</taxon>
    </lineage>
</organism>
<protein>
    <submittedName>
        <fullName evidence="1">Uncharacterized protein</fullName>
    </submittedName>
</protein>
<evidence type="ECO:0000313" key="1">
    <source>
        <dbReference type="EMBL" id="DAD93686.1"/>
    </source>
</evidence>
<dbReference type="EMBL" id="BK015164">
    <property type="protein sequence ID" value="DAD93686.1"/>
    <property type="molecule type" value="Genomic_DNA"/>
</dbReference>